<keyword evidence="2" id="KW-0812">Transmembrane</keyword>
<evidence type="ECO:0000313" key="5">
    <source>
        <dbReference type="Proteomes" id="UP000516105"/>
    </source>
</evidence>
<dbReference type="Pfam" id="PF13717">
    <property type="entry name" value="Zn_ribbon_4"/>
    <property type="match status" value="1"/>
</dbReference>
<keyword evidence="5" id="KW-1185">Reference proteome</keyword>
<protein>
    <submittedName>
        <fullName evidence="4">Zinc-ribbon domain-containing protein</fullName>
    </submittedName>
</protein>
<feature type="domain" description="Zinc finger/thioredoxin putative" evidence="3">
    <location>
        <begin position="1"/>
        <end position="36"/>
    </location>
</feature>
<dbReference type="Proteomes" id="UP000516105">
    <property type="component" value="Chromosome"/>
</dbReference>
<reference evidence="4 5" key="1">
    <citation type="submission" date="2020-08" db="EMBL/GenBank/DDBJ databases">
        <title>Genome sequence of Sphingomonas sediminicola KACC 15039T.</title>
        <authorList>
            <person name="Hyun D.-W."/>
            <person name="Bae J.-W."/>
        </authorList>
    </citation>
    <scope>NUCLEOTIDE SEQUENCE [LARGE SCALE GENOMIC DNA]</scope>
    <source>
        <strain evidence="4 5">KACC 15039</strain>
    </source>
</reference>
<evidence type="ECO:0000259" key="3">
    <source>
        <dbReference type="Pfam" id="PF13717"/>
    </source>
</evidence>
<keyword evidence="2" id="KW-0472">Membrane</keyword>
<sequence>MILTCPSCGTQYVVKDGAIPPAGRQVRCKACQHSWREFPSASETPPEPKAEAVSREPEVGQREFEAVEEQTAQYLPEDYGEASTDEERLPEAVAASAAFEEDEPLTEAPSPPPIPPETEVVGLAEATPSHRLEWVEEDEDFTPFAPREAEPRKSRGRFLIVAILVLLIAAIVAGVWFLAPLELRQRLGIADAGDTPLQLMMTHSDRTQLASGNEFLNISGRIINPTDQQQKVPPIYAQLHDASGKVVYKWTIPPPMKTIPPGGSASFNSAELNIPPAAQELTVTLGEPKI</sequence>
<evidence type="ECO:0000313" key="4">
    <source>
        <dbReference type="EMBL" id="QNP45508.1"/>
    </source>
</evidence>
<dbReference type="NCBIfam" id="TIGR02098">
    <property type="entry name" value="MJ0042_CXXC"/>
    <property type="match status" value="1"/>
</dbReference>
<evidence type="ECO:0000256" key="1">
    <source>
        <dbReference type="SAM" id="MobiDB-lite"/>
    </source>
</evidence>
<evidence type="ECO:0000256" key="2">
    <source>
        <dbReference type="SAM" id="Phobius"/>
    </source>
</evidence>
<keyword evidence="2" id="KW-1133">Transmembrane helix</keyword>
<dbReference type="InterPro" id="IPR011723">
    <property type="entry name" value="Znf/thioredoxin_put"/>
</dbReference>
<feature type="region of interest" description="Disordered" evidence="1">
    <location>
        <begin position="97"/>
        <end position="119"/>
    </location>
</feature>
<accession>A0ABX6T8E5</accession>
<organism evidence="4 5">
    <name type="scientific">Sphingomonas sediminicola</name>
    <dbReference type="NCBI Taxonomy" id="386874"/>
    <lineage>
        <taxon>Bacteria</taxon>
        <taxon>Pseudomonadati</taxon>
        <taxon>Pseudomonadota</taxon>
        <taxon>Alphaproteobacteria</taxon>
        <taxon>Sphingomonadales</taxon>
        <taxon>Sphingomonadaceae</taxon>
        <taxon>Sphingomonas</taxon>
    </lineage>
</organism>
<name>A0ABX6T8E5_9SPHN</name>
<dbReference type="RefSeq" id="WP_187708464.1">
    <property type="nucleotide sequence ID" value="NZ_CP060782.1"/>
</dbReference>
<feature type="transmembrane region" description="Helical" evidence="2">
    <location>
        <begin position="158"/>
        <end position="179"/>
    </location>
</feature>
<feature type="compositionally biased region" description="Basic and acidic residues" evidence="1">
    <location>
        <begin position="46"/>
        <end position="63"/>
    </location>
</feature>
<proteinExistence type="predicted"/>
<feature type="region of interest" description="Disordered" evidence="1">
    <location>
        <begin position="36"/>
        <end position="63"/>
    </location>
</feature>
<gene>
    <name evidence="4" type="ORF">H9L14_13220</name>
</gene>
<dbReference type="EMBL" id="CP060782">
    <property type="protein sequence ID" value="QNP45508.1"/>
    <property type="molecule type" value="Genomic_DNA"/>
</dbReference>